<comment type="caution">
    <text evidence="8">The sequence shown here is derived from an EMBL/GenBank/DDBJ whole genome shotgun (WGS) entry which is preliminary data.</text>
</comment>
<dbReference type="GO" id="GO:0005886">
    <property type="term" value="C:plasma membrane"/>
    <property type="evidence" value="ECO:0007669"/>
    <property type="project" value="UniProtKB-SubCell"/>
</dbReference>
<evidence type="ECO:0000256" key="4">
    <source>
        <dbReference type="ARBA" id="ARBA00022692"/>
    </source>
</evidence>
<proteinExistence type="inferred from homology"/>
<keyword evidence="3" id="KW-1003">Cell membrane</keyword>
<protein>
    <submittedName>
        <fullName evidence="8">DoxX family protein</fullName>
    </submittedName>
</protein>
<evidence type="ECO:0000313" key="9">
    <source>
        <dbReference type="Proteomes" id="UP000297453"/>
    </source>
</evidence>
<evidence type="ECO:0000256" key="5">
    <source>
        <dbReference type="ARBA" id="ARBA00022989"/>
    </source>
</evidence>
<dbReference type="InterPro" id="IPR032808">
    <property type="entry name" value="DoxX"/>
</dbReference>
<evidence type="ECO:0000256" key="6">
    <source>
        <dbReference type="ARBA" id="ARBA00023136"/>
    </source>
</evidence>
<dbReference type="EMBL" id="RQEP01000005">
    <property type="protein sequence ID" value="TGK06879.1"/>
    <property type="molecule type" value="Genomic_DNA"/>
</dbReference>
<dbReference type="Pfam" id="PF07681">
    <property type="entry name" value="DoxX"/>
    <property type="match status" value="1"/>
</dbReference>
<sequence length="148" mass="16082">MFYSLTQTKEGLGPLFLRLGLAICIFPHGAQKAMGWFDGAGFQTAMDYFTSTLGAPYFLGLMVIGFEFVGSVALVFGLFTRIWALGIGIILIVAASTHVPYGFFMNWFGDKGGEGFEYHILAVSISFALFFLGAGSFSIDKKLGDWSA</sequence>
<organism evidence="8 9">
    <name type="scientific">Leptospira semungkisensis</name>
    <dbReference type="NCBI Taxonomy" id="2484985"/>
    <lineage>
        <taxon>Bacteria</taxon>
        <taxon>Pseudomonadati</taxon>
        <taxon>Spirochaetota</taxon>
        <taxon>Spirochaetia</taxon>
        <taxon>Leptospirales</taxon>
        <taxon>Leptospiraceae</taxon>
        <taxon>Leptospira</taxon>
    </lineage>
</organism>
<feature type="transmembrane region" description="Helical" evidence="7">
    <location>
        <begin position="83"/>
        <end position="104"/>
    </location>
</feature>
<feature type="transmembrane region" description="Helical" evidence="7">
    <location>
        <begin position="12"/>
        <end position="30"/>
    </location>
</feature>
<dbReference type="Proteomes" id="UP000297453">
    <property type="component" value="Unassembled WGS sequence"/>
</dbReference>
<dbReference type="AlphaFoldDB" id="A0A4V3JCP1"/>
<evidence type="ECO:0000256" key="2">
    <source>
        <dbReference type="ARBA" id="ARBA00006679"/>
    </source>
</evidence>
<keyword evidence="9" id="KW-1185">Reference proteome</keyword>
<evidence type="ECO:0000256" key="3">
    <source>
        <dbReference type="ARBA" id="ARBA00022475"/>
    </source>
</evidence>
<comment type="subcellular location">
    <subcellularLocation>
        <location evidence="1">Cell membrane</location>
        <topology evidence="1">Multi-pass membrane protein</topology>
    </subcellularLocation>
</comment>
<keyword evidence="4 7" id="KW-0812">Transmembrane</keyword>
<evidence type="ECO:0000256" key="1">
    <source>
        <dbReference type="ARBA" id="ARBA00004651"/>
    </source>
</evidence>
<comment type="similarity">
    <text evidence="2">Belongs to the DoxX family.</text>
</comment>
<feature type="transmembrane region" description="Helical" evidence="7">
    <location>
        <begin position="116"/>
        <end position="139"/>
    </location>
</feature>
<dbReference type="OrthoDB" id="346004at2"/>
<evidence type="ECO:0000256" key="7">
    <source>
        <dbReference type="SAM" id="Phobius"/>
    </source>
</evidence>
<dbReference type="RefSeq" id="WP_135584170.1">
    <property type="nucleotide sequence ID" value="NZ_RQEP01000005.1"/>
</dbReference>
<evidence type="ECO:0000313" key="8">
    <source>
        <dbReference type="EMBL" id="TGK06879.1"/>
    </source>
</evidence>
<reference evidence="8" key="1">
    <citation type="journal article" date="2019" name="PLoS Negl. Trop. Dis.">
        <title>Revisiting the worldwide diversity of Leptospira species in the environment.</title>
        <authorList>
            <person name="Vincent A.T."/>
            <person name="Schiettekatte O."/>
            <person name="Bourhy P."/>
            <person name="Veyrier F.J."/>
            <person name="Picardeau M."/>
        </authorList>
    </citation>
    <scope>NUCLEOTIDE SEQUENCE [LARGE SCALE GENOMIC DNA]</scope>
    <source>
        <strain evidence="8">SSS9</strain>
    </source>
</reference>
<feature type="transmembrane region" description="Helical" evidence="7">
    <location>
        <begin position="55"/>
        <end position="76"/>
    </location>
</feature>
<dbReference type="PANTHER" id="PTHR33452">
    <property type="entry name" value="OXIDOREDUCTASE CATD-RELATED"/>
    <property type="match status" value="1"/>
</dbReference>
<name>A0A4V3JCP1_9LEPT</name>
<accession>A0A4V3JCP1</accession>
<keyword evidence="6 7" id="KW-0472">Membrane</keyword>
<keyword evidence="5 7" id="KW-1133">Transmembrane helix</keyword>
<dbReference type="PANTHER" id="PTHR33452:SF1">
    <property type="entry name" value="INNER MEMBRANE PROTEIN YPHA-RELATED"/>
    <property type="match status" value="1"/>
</dbReference>
<dbReference type="InterPro" id="IPR051907">
    <property type="entry name" value="DoxX-like_oxidoreductase"/>
</dbReference>
<gene>
    <name evidence="8" type="ORF">EHO59_01785</name>
</gene>